<gene>
    <name evidence="1" type="ORF">SAMN02745131_01961</name>
</gene>
<name>A0A1M4ZKE5_9BACT</name>
<reference evidence="1 2" key="1">
    <citation type="submission" date="2016-11" db="EMBL/GenBank/DDBJ databases">
        <authorList>
            <person name="Jaros S."/>
            <person name="Januszkiewicz K."/>
            <person name="Wedrychowicz H."/>
        </authorList>
    </citation>
    <scope>NUCLEOTIDE SEQUENCE [LARGE SCALE GENOMIC DNA]</scope>
    <source>
        <strain evidence="1 2">DSM 18119</strain>
    </source>
</reference>
<evidence type="ECO:0000313" key="2">
    <source>
        <dbReference type="Proteomes" id="UP000184048"/>
    </source>
</evidence>
<accession>A0A1M4ZKE5</accession>
<sequence length="44" mass="4977">MVTKPGILASHHQYLPITKVFVAMTVKAVNLTYKKHLSYASELF</sequence>
<dbReference type="Proteomes" id="UP000184048">
    <property type="component" value="Unassembled WGS sequence"/>
</dbReference>
<dbReference type="EMBL" id="FQUU01000007">
    <property type="protein sequence ID" value="SHF18046.1"/>
    <property type="molecule type" value="Genomic_DNA"/>
</dbReference>
<proteinExistence type="predicted"/>
<protein>
    <submittedName>
        <fullName evidence="1">Uncharacterized protein</fullName>
    </submittedName>
</protein>
<dbReference type="AlphaFoldDB" id="A0A1M4ZKE5"/>
<organism evidence="1 2">
    <name type="scientific">Flavisolibacter ginsengisoli DSM 18119</name>
    <dbReference type="NCBI Taxonomy" id="1121884"/>
    <lineage>
        <taxon>Bacteria</taxon>
        <taxon>Pseudomonadati</taxon>
        <taxon>Bacteroidota</taxon>
        <taxon>Chitinophagia</taxon>
        <taxon>Chitinophagales</taxon>
        <taxon>Chitinophagaceae</taxon>
        <taxon>Flavisolibacter</taxon>
    </lineage>
</organism>
<evidence type="ECO:0000313" key="1">
    <source>
        <dbReference type="EMBL" id="SHF18046.1"/>
    </source>
</evidence>
<keyword evidence="2" id="KW-1185">Reference proteome</keyword>